<dbReference type="AlphaFoldDB" id="A0A1I2BMR4"/>
<dbReference type="Proteomes" id="UP000199516">
    <property type="component" value="Unassembled WGS sequence"/>
</dbReference>
<keyword evidence="1" id="KW-0472">Membrane</keyword>
<feature type="transmembrane region" description="Helical" evidence="1">
    <location>
        <begin position="72"/>
        <end position="93"/>
    </location>
</feature>
<name>A0A1I2BMR4_9BACI</name>
<dbReference type="PIRSF" id="PIRSF037394">
    <property type="entry name" value="ABC_thiamine-permease_YkoE_prd"/>
    <property type="match status" value="1"/>
</dbReference>
<keyword evidence="1" id="KW-1133">Transmembrane helix</keyword>
<evidence type="ECO:0000313" key="3">
    <source>
        <dbReference type="Proteomes" id="UP000199516"/>
    </source>
</evidence>
<keyword evidence="1" id="KW-0812">Transmembrane</keyword>
<organism evidence="2 3">
    <name type="scientific">Alteribacillus iranensis</name>
    <dbReference type="NCBI Taxonomy" id="930128"/>
    <lineage>
        <taxon>Bacteria</taxon>
        <taxon>Bacillati</taxon>
        <taxon>Bacillota</taxon>
        <taxon>Bacilli</taxon>
        <taxon>Bacillales</taxon>
        <taxon>Bacillaceae</taxon>
        <taxon>Alteribacillus</taxon>
    </lineage>
</organism>
<dbReference type="RefSeq" id="WP_091658881.1">
    <property type="nucleotide sequence ID" value="NZ_FONT01000002.1"/>
</dbReference>
<feature type="transmembrane region" description="Helical" evidence="1">
    <location>
        <begin position="140"/>
        <end position="163"/>
    </location>
</feature>
<sequence>MSTLNLREIVVIAFLSAVFGVLYLVWIFVNQILTGITGPAGAGLMKGLWLMAPIICMVIIQKPGVALAAEMIAAFTEIMVGSVNAGTVLLLGFTQGLGAEMMFAMFRYRIFTLPVLMLAGMAGTMANVITLYFIYGYSQYAPPVFAFMVITALLSGAIFGGWASRSLAYTLVRTGVLHNFALGKEYQKKKMEKSAS</sequence>
<protein>
    <submittedName>
        <fullName evidence="2">Energy-coupling factor transport system substrate-specific component</fullName>
    </submittedName>
</protein>
<dbReference type="STRING" id="930128.SAMN05192532_102392"/>
<evidence type="ECO:0000256" key="1">
    <source>
        <dbReference type="SAM" id="Phobius"/>
    </source>
</evidence>
<feature type="transmembrane region" description="Helical" evidence="1">
    <location>
        <begin position="41"/>
        <end position="60"/>
    </location>
</feature>
<proteinExistence type="predicted"/>
<dbReference type="Pfam" id="PF09819">
    <property type="entry name" value="ABC_cobalt"/>
    <property type="match status" value="1"/>
</dbReference>
<feature type="transmembrane region" description="Helical" evidence="1">
    <location>
        <begin position="113"/>
        <end position="134"/>
    </location>
</feature>
<dbReference type="OrthoDB" id="8017424at2"/>
<dbReference type="EMBL" id="FONT01000002">
    <property type="protein sequence ID" value="SFE57217.1"/>
    <property type="molecule type" value="Genomic_DNA"/>
</dbReference>
<feature type="transmembrane region" description="Helical" evidence="1">
    <location>
        <begin position="6"/>
        <end position="29"/>
    </location>
</feature>
<gene>
    <name evidence="2" type="ORF">SAMN05192532_102392</name>
</gene>
<reference evidence="2 3" key="1">
    <citation type="submission" date="2016-10" db="EMBL/GenBank/DDBJ databases">
        <authorList>
            <person name="de Groot N.N."/>
        </authorList>
    </citation>
    <scope>NUCLEOTIDE SEQUENCE [LARGE SCALE GENOMIC DNA]</scope>
    <source>
        <strain evidence="2 3">DSM 23995</strain>
    </source>
</reference>
<evidence type="ECO:0000313" key="2">
    <source>
        <dbReference type="EMBL" id="SFE57217.1"/>
    </source>
</evidence>
<keyword evidence="3" id="KW-1185">Reference proteome</keyword>
<dbReference type="InterPro" id="IPR017195">
    <property type="entry name" value="ABC_thiamin-permease_prd"/>
</dbReference>
<accession>A0A1I2BMR4</accession>